<dbReference type="GO" id="GO:0016746">
    <property type="term" value="F:acyltransferase activity"/>
    <property type="evidence" value="ECO:0007669"/>
    <property type="project" value="UniProtKB-KW"/>
</dbReference>
<evidence type="ECO:0000313" key="2">
    <source>
        <dbReference type="EMBL" id="MFC4529449.1"/>
    </source>
</evidence>
<evidence type="ECO:0000259" key="1">
    <source>
        <dbReference type="PROSITE" id="PS51186"/>
    </source>
</evidence>
<reference evidence="3" key="1">
    <citation type="journal article" date="2019" name="Int. J. Syst. Evol. Microbiol.">
        <title>The Global Catalogue of Microorganisms (GCM) 10K type strain sequencing project: providing services to taxonomists for standard genome sequencing and annotation.</title>
        <authorList>
            <consortium name="The Broad Institute Genomics Platform"/>
            <consortium name="The Broad Institute Genome Sequencing Center for Infectious Disease"/>
            <person name="Wu L."/>
            <person name="Ma J."/>
        </authorList>
    </citation>
    <scope>NUCLEOTIDE SEQUENCE [LARGE SCALE GENOMIC DNA]</scope>
    <source>
        <strain evidence="3">CGMCC 4.7132</strain>
    </source>
</reference>
<dbReference type="Pfam" id="PF00583">
    <property type="entry name" value="Acetyltransf_1"/>
    <property type="match status" value="1"/>
</dbReference>
<dbReference type="EMBL" id="JBHSFP010000001">
    <property type="protein sequence ID" value="MFC4529449.1"/>
    <property type="molecule type" value="Genomic_DNA"/>
</dbReference>
<accession>A0ABV9C8N9</accession>
<dbReference type="SUPFAM" id="SSF55729">
    <property type="entry name" value="Acyl-CoA N-acyltransferases (Nat)"/>
    <property type="match status" value="1"/>
</dbReference>
<dbReference type="InterPro" id="IPR000182">
    <property type="entry name" value="GNAT_dom"/>
</dbReference>
<keyword evidence="3" id="KW-1185">Reference proteome</keyword>
<dbReference type="Gene3D" id="3.40.630.30">
    <property type="match status" value="1"/>
</dbReference>
<name>A0ABV9C8N9_9ACTN</name>
<dbReference type="PANTHER" id="PTHR43415">
    <property type="entry name" value="SPERMIDINE N(1)-ACETYLTRANSFERASE"/>
    <property type="match status" value="1"/>
</dbReference>
<gene>
    <name evidence="2" type="ORF">ACFO60_01640</name>
</gene>
<keyword evidence="2" id="KW-0808">Transferase</keyword>
<feature type="domain" description="N-acetyltransferase" evidence="1">
    <location>
        <begin position="10"/>
        <end position="175"/>
    </location>
</feature>
<dbReference type="RefSeq" id="WP_380835957.1">
    <property type="nucleotide sequence ID" value="NZ_JBHSFP010000001.1"/>
</dbReference>
<dbReference type="PANTHER" id="PTHR43415:SF5">
    <property type="entry name" value="ACETYLTRANSFERASE"/>
    <property type="match status" value="1"/>
</dbReference>
<protein>
    <submittedName>
        <fullName evidence="2">GNAT family N-acetyltransferase</fullName>
        <ecNumber evidence="2">2.3.-.-</ecNumber>
    </submittedName>
</protein>
<dbReference type="Proteomes" id="UP001596004">
    <property type="component" value="Unassembled WGS sequence"/>
</dbReference>
<dbReference type="CDD" id="cd04301">
    <property type="entry name" value="NAT_SF"/>
    <property type="match status" value="1"/>
</dbReference>
<comment type="caution">
    <text evidence="2">The sequence shown here is derived from an EMBL/GenBank/DDBJ whole genome shotgun (WGS) entry which is preliminary data.</text>
</comment>
<organism evidence="2 3">
    <name type="scientific">Sphaerisporangium dianthi</name>
    <dbReference type="NCBI Taxonomy" id="1436120"/>
    <lineage>
        <taxon>Bacteria</taxon>
        <taxon>Bacillati</taxon>
        <taxon>Actinomycetota</taxon>
        <taxon>Actinomycetes</taxon>
        <taxon>Streptosporangiales</taxon>
        <taxon>Streptosporangiaceae</taxon>
        <taxon>Sphaerisporangium</taxon>
    </lineage>
</organism>
<dbReference type="PROSITE" id="PS51186">
    <property type="entry name" value="GNAT"/>
    <property type="match status" value="1"/>
</dbReference>
<sequence length="183" mass="20301">MRCCIRGCVIELRDFAPSDVPSLISWIDGPEALVMWSGSSGFVWPLDESQIRRYADKVGPKLRVWTAVDKTDPDRPIAHASLMVDAPGWSARLGRVVVAPDARGRGIGETLVRAAQRVAFDEIGVHRLSLGVFAQNVTAVRLYERLGFVREGTLREVAAVGGTWWSSFEMAILDHEWRTRPGT</sequence>
<evidence type="ECO:0000313" key="3">
    <source>
        <dbReference type="Proteomes" id="UP001596004"/>
    </source>
</evidence>
<proteinExistence type="predicted"/>
<keyword evidence="2" id="KW-0012">Acyltransferase</keyword>
<dbReference type="EC" id="2.3.-.-" evidence="2"/>
<dbReference type="InterPro" id="IPR016181">
    <property type="entry name" value="Acyl_CoA_acyltransferase"/>
</dbReference>